<dbReference type="AlphaFoldDB" id="A0A3M0BK29"/>
<dbReference type="Pfam" id="PF00117">
    <property type="entry name" value="GATase"/>
    <property type="match status" value="1"/>
</dbReference>
<feature type="binding site" evidence="11">
    <location>
        <position position="311"/>
    </location>
    <ligand>
        <name>L-glutamine</name>
        <dbReference type="ChEBI" id="CHEBI:58359"/>
    </ligand>
</feature>
<comment type="caution">
    <text evidence="11">Lacks conserved residue(s) required for the propagation of feature annotation.</text>
</comment>
<comment type="subunit">
    <text evidence="11">Composed of two chains; the small (or glutamine) chain promotes the hydrolysis of glutamine to ammonia, which is used by the large (or ammonia) chain to synthesize carbamoyl phosphate. Tetramer of heterodimers (alpha,beta)4.</text>
</comment>
<evidence type="ECO:0000256" key="2">
    <source>
        <dbReference type="ARBA" id="ARBA00005077"/>
    </source>
</evidence>
<evidence type="ECO:0000256" key="11">
    <source>
        <dbReference type="HAMAP-Rule" id="MF_01209"/>
    </source>
</evidence>
<feature type="binding site" evidence="11">
    <location>
        <position position="270"/>
    </location>
    <ligand>
        <name>L-glutamine</name>
        <dbReference type="ChEBI" id="CHEBI:58359"/>
    </ligand>
</feature>
<keyword evidence="14" id="KW-1185">Reference proteome</keyword>
<dbReference type="NCBIfam" id="NF009475">
    <property type="entry name" value="PRK12838.1"/>
    <property type="match status" value="1"/>
</dbReference>
<dbReference type="Gene3D" id="3.50.30.20">
    <property type="entry name" value="Carbamoyl-phosphate synthase small subunit, N-terminal domain"/>
    <property type="match status" value="1"/>
</dbReference>
<evidence type="ECO:0000256" key="10">
    <source>
        <dbReference type="ARBA" id="ARBA00049285"/>
    </source>
</evidence>
<dbReference type="InterPro" id="IPR029062">
    <property type="entry name" value="Class_I_gatase-like"/>
</dbReference>
<dbReference type="HAMAP" id="MF_01209">
    <property type="entry name" value="CPSase_S_chain"/>
    <property type="match status" value="1"/>
</dbReference>
<evidence type="ECO:0000256" key="9">
    <source>
        <dbReference type="ARBA" id="ARBA00048816"/>
    </source>
</evidence>
<accession>A0A3M0BK29</accession>
<feature type="active site" evidence="11">
    <location>
        <position position="350"/>
    </location>
</feature>
<dbReference type="InterPro" id="IPR006274">
    <property type="entry name" value="CarbamoylP_synth_ssu"/>
</dbReference>
<dbReference type="Gene3D" id="3.40.50.880">
    <property type="match status" value="1"/>
</dbReference>
<evidence type="ECO:0000256" key="5">
    <source>
        <dbReference type="ARBA" id="ARBA00022741"/>
    </source>
</evidence>
<keyword evidence="4 11" id="KW-0436">Ligase</keyword>
<feature type="active site" description="Nucleophile" evidence="11">
    <location>
        <position position="266"/>
    </location>
</feature>
<dbReference type="SMART" id="SM01097">
    <property type="entry name" value="CPSase_sm_chain"/>
    <property type="match status" value="1"/>
</dbReference>
<evidence type="ECO:0000313" key="14">
    <source>
        <dbReference type="Proteomes" id="UP000280842"/>
    </source>
</evidence>
<evidence type="ECO:0000256" key="7">
    <source>
        <dbReference type="ARBA" id="ARBA00022962"/>
    </source>
</evidence>
<dbReference type="EMBL" id="REFO01000011">
    <property type="protein sequence ID" value="RMA97046.1"/>
    <property type="molecule type" value="Genomic_DNA"/>
</dbReference>
<dbReference type="InterPro" id="IPR036480">
    <property type="entry name" value="CarbP_synth_ssu_N_sf"/>
</dbReference>
<feature type="active site" evidence="11">
    <location>
        <position position="352"/>
    </location>
</feature>
<evidence type="ECO:0000256" key="8">
    <source>
        <dbReference type="ARBA" id="ARBA00022975"/>
    </source>
</evidence>
<feature type="binding site" evidence="11">
    <location>
        <position position="267"/>
    </location>
    <ligand>
        <name>L-glutamine</name>
        <dbReference type="ChEBI" id="CHEBI:58359"/>
    </ligand>
</feature>
<dbReference type="GO" id="GO:0005524">
    <property type="term" value="F:ATP binding"/>
    <property type="evidence" value="ECO:0007669"/>
    <property type="project" value="UniProtKB-UniRule"/>
</dbReference>
<feature type="region of interest" description="CPSase" evidence="11">
    <location>
        <begin position="1"/>
        <end position="189"/>
    </location>
</feature>
<sequence>MEKAILALEDGHFFYGYAFSGLKQKEVGGEVIFNTSMTGYQEIITDPSYKGQIIVFTEPQIGNYGINNEDIESEKIHANAIVVKDISSFYSNWRAEKDLISYLDENNVIGITDIDTRALVRVLREYGVMKGYIAIGDISPAEAVKRARNIPDISNLNLVPEVSTQKPYKWEEGTWDLEKGYKKQKEKKYKVAVLDFGVKRNILRLMADRGLDLTCFPHNTKAEDIIEFNPDGIFLSNGPGDPAILHFQIEQIKKLLKTDIPMFGICLGHQLLSWAIGGKTYKLEYGHHGGNHPVKNLKTGKVEITAQNHNYATDPDSLPNNIEITHINLNDKTIEGMRLKDKPVFSIQYHPESSPGPHDSLYLFDEFVSLIEDCKK</sequence>
<dbReference type="GO" id="GO:0044205">
    <property type="term" value="P:'de novo' UMP biosynthetic process"/>
    <property type="evidence" value="ECO:0007669"/>
    <property type="project" value="UniProtKB-UniRule"/>
</dbReference>
<dbReference type="FunFam" id="3.50.30.20:FF:000001">
    <property type="entry name" value="Carbamoyl-phosphate synthase small chain"/>
    <property type="match status" value="1"/>
</dbReference>
<dbReference type="PROSITE" id="PS51273">
    <property type="entry name" value="GATASE_TYPE_1"/>
    <property type="match status" value="1"/>
</dbReference>
<name>A0A3M0BK29_9AQUI</name>
<reference evidence="13 14" key="1">
    <citation type="submission" date="2018-10" db="EMBL/GenBank/DDBJ databases">
        <title>Genomic Encyclopedia of Archaeal and Bacterial Type Strains, Phase II (KMG-II): from individual species to whole genera.</title>
        <authorList>
            <person name="Goeker M."/>
        </authorList>
    </citation>
    <scope>NUCLEOTIDE SEQUENCE [LARGE SCALE GENOMIC DNA]</scope>
    <source>
        <strain evidence="13 14">VM1</strain>
    </source>
</reference>
<dbReference type="SUPFAM" id="SSF52021">
    <property type="entry name" value="Carbamoyl phosphate synthetase, small subunit N-terminal domain"/>
    <property type="match status" value="1"/>
</dbReference>
<evidence type="ECO:0000259" key="12">
    <source>
        <dbReference type="SMART" id="SM01097"/>
    </source>
</evidence>
<feature type="binding site" evidence="11">
    <location>
        <position position="308"/>
    </location>
    <ligand>
        <name>L-glutamine</name>
        <dbReference type="ChEBI" id="CHEBI:58359"/>
    </ligand>
</feature>
<organism evidence="13 14">
    <name type="scientific">Hydrogenothermus marinus</name>
    <dbReference type="NCBI Taxonomy" id="133270"/>
    <lineage>
        <taxon>Bacteria</taxon>
        <taxon>Pseudomonadati</taxon>
        <taxon>Aquificota</taxon>
        <taxon>Aquificia</taxon>
        <taxon>Aquificales</taxon>
        <taxon>Hydrogenothermaceae</taxon>
        <taxon>Hydrogenothermus</taxon>
    </lineage>
</organism>
<evidence type="ECO:0000256" key="1">
    <source>
        <dbReference type="ARBA" id="ARBA00004812"/>
    </source>
</evidence>
<gene>
    <name evidence="11" type="primary">carA</name>
    <name evidence="13" type="ORF">CLV39_0699</name>
</gene>
<feature type="domain" description="Carbamoyl-phosphate synthase small subunit N-terminal" evidence="12">
    <location>
        <begin position="2"/>
        <end position="134"/>
    </location>
</feature>
<comment type="function">
    <text evidence="11">Small subunit of the glutamine-dependent carbamoyl phosphate synthetase (CPSase). CPSase catalyzes the formation of carbamoyl phosphate from the ammonia moiety of glutamine, carbonate, and phosphate donated by ATP, constituting the first step of 2 biosynthetic pathways, one leading to arginine and/or urea and the other to pyrimidine nucleotides. The small subunit (glutamine amidotransferase) binds and cleaves glutamine to supply the large subunit with the substrate ammonia.</text>
</comment>
<dbReference type="NCBIfam" id="TIGR01368">
    <property type="entry name" value="CPSaseIIsmall"/>
    <property type="match status" value="1"/>
</dbReference>
<dbReference type="GO" id="GO:0006526">
    <property type="term" value="P:L-arginine biosynthetic process"/>
    <property type="evidence" value="ECO:0007669"/>
    <property type="project" value="UniProtKB-UniRule"/>
</dbReference>
<evidence type="ECO:0000256" key="3">
    <source>
        <dbReference type="ARBA" id="ARBA00007800"/>
    </source>
</evidence>
<protein>
    <recommendedName>
        <fullName evidence="11">Carbamoyl phosphate synthase small chain</fullName>
        <ecNumber evidence="11">6.3.5.5</ecNumber>
    </recommendedName>
    <alternativeName>
        <fullName evidence="11">Carbamoyl phosphate synthetase glutamine chain</fullName>
    </alternativeName>
</protein>
<dbReference type="InterPro" id="IPR002474">
    <property type="entry name" value="CarbamoylP_synth_ssu_N"/>
</dbReference>
<keyword evidence="7 11" id="KW-0315">Glutamine amidotransferase</keyword>
<comment type="catalytic activity">
    <reaction evidence="10 11">
        <text>L-glutamine + H2O = L-glutamate + NH4(+)</text>
        <dbReference type="Rhea" id="RHEA:15889"/>
        <dbReference type="ChEBI" id="CHEBI:15377"/>
        <dbReference type="ChEBI" id="CHEBI:28938"/>
        <dbReference type="ChEBI" id="CHEBI:29985"/>
        <dbReference type="ChEBI" id="CHEBI:58359"/>
    </reaction>
</comment>
<dbReference type="Pfam" id="PF00988">
    <property type="entry name" value="CPSase_sm_chain"/>
    <property type="match status" value="1"/>
</dbReference>
<keyword evidence="8 11" id="KW-0665">Pyrimidine biosynthesis</keyword>
<comment type="similarity">
    <text evidence="3 11">Belongs to the CarA family.</text>
</comment>
<evidence type="ECO:0000256" key="4">
    <source>
        <dbReference type="ARBA" id="ARBA00022598"/>
    </source>
</evidence>
<dbReference type="GO" id="GO:0004359">
    <property type="term" value="F:glutaminase activity"/>
    <property type="evidence" value="ECO:0007669"/>
    <property type="project" value="RHEA"/>
</dbReference>
<comment type="pathway">
    <text evidence="2 11">Amino-acid biosynthesis; L-arginine biosynthesis; carbamoyl phosphate from bicarbonate: step 1/1.</text>
</comment>
<dbReference type="PANTHER" id="PTHR43418">
    <property type="entry name" value="MULTIFUNCTIONAL TRYPTOPHAN BIOSYNTHESIS PROTEIN-RELATED"/>
    <property type="match status" value="1"/>
</dbReference>
<dbReference type="UniPathway" id="UPA00068">
    <property type="reaction ID" value="UER00171"/>
</dbReference>
<dbReference type="GO" id="GO:0006541">
    <property type="term" value="P:glutamine metabolic process"/>
    <property type="evidence" value="ECO:0007669"/>
    <property type="project" value="InterPro"/>
</dbReference>
<comment type="caution">
    <text evidence="13">The sequence shown here is derived from an EMBL/GenBank/DDBJ whole genome shotgun (WGS) entry which is preliminary data.</text>
</comment>
<dbReference type="PRINTS" id="PR00099">
    <property type="entry name" value="CPSGATASE"/>
</dbReference>
<feature type="binding site" evidence="11">
    <location>
        <position position="240"/>
    </location>
    <ligand>
        <name>L-glutamine</name>
        <dbReference type="ChEBI" id="CHEBI:58359"/>
    </ligand>
</feature>
<keyword evidence="11" id="KW-0028">Amino-acid biosynthesis</keyword>
<dbReference type="SUPFAM" id="SSF52317">
    <property type="entry name" value="Class I glutamine amidotransferase-like"/>
    <property type="match status" value="1"/>
</dbReference>
<comment type="catalytic activity">
    <reaction evidence="9 11">
        <text>hydrogencarbonate + L-glutamine + 2 ATP + H2O = carbamoyl phosphate + L-glutamate + 2 ADP + phosphate + 2 H(+)</text>
        <dbReference type="Rhea" id="RHEA:18633"/>
        <dbReference type="ChEBI" id="CHEBI:15377"/>
        <dbReference type="ChEBI" id="CHEBI:15378"/>
        <dbReference type="ChEBI" id="CHEBI:17544"/>
        <dbReference type="ChEBI" id="CHEBI:29985"/>
        <dbReference type="ChEBI" id="CHEBI:30616"/>
        <dbReference type="ChEBI" id="CHEBI:43474"/>
        <dbReference type="ChEBI" id="CHEBI:58228"/>
        <dbReference type="ChEBI" id="CHEBI:58359"/>
        <dbReference type="ChEBI" id="CHEBI:456216"/>
        <dbReference type="EC" id="6.3.5.5"/>
    </reaction>
</comment>
<keyword evidence="11" id="KW-0055">Arginine biosynthesis</keyword>
<dbReference type="GO" id="GO:0006207">
    <property type="term" value="P:'de novo' pyrimidine nucleobase biosynthetic process"/>
    <property type="evidence" value="ECO:0007669"/>
    <property type="project" value="InterPro"/>
</dbReference>
<evidence type="ECO:0000313" key="13">
    <source>
        <dbReference type="EMBL" id="RMA97046.1"/>
    </source>
</evidence>
<dbReference type="InterPro" id="IPR035686">
    <property type="entry name" value="CPSase_GATase1"/>
</dbReference>
<feature type="binding site" evidence="11">
    <location>
        <position position="48"/>
    </location>
    <ligand>
        <name>L-glutamine</name>
        <dbReference type="ChEBI" id="CHEBI:58359"/>
    </ligand>
</feature>
<dbReference type="UniPathway" id="UPA00070">
    <property type="reaction ID" value="UER00115"/>
</dbReference>
<proteinExistence type="inferred from homology"/>
<dbReference type="PRINTS" id="PR00097">
    <property type="entry name" value="ANTSNTHASEII"/>
</dbReference>
<dbReference type="CDD" id="cd01744">
    <property type="entry name" value="GATase1_CPSase"/>
    <property type="match status" value="1"/>
</dbReference>
<dbReference type="InterPro" id="IPR017926">
    <property type="entry name" value="GATASE"/>
</dbReference>
<dbReference type="OrthoDB" id="9804328at2"/>
<dbReference type="PRINTS" id="PR00096">
    <property type="entry name" value="GATASE"/>
</dbReference>
<dbReference type="Proteomes" id="UP000280842">
    <property type="component" value="Unassembled WGS sequence"/>
</dbReference>
<dbReference type="GO" id="GO:0004088">
    <property type="term" value="F:carbamoyl-phosphate synthase (glutamine-hydrolyzing) activity"/>
    <property type="evidence" value="ECO:0007669"/>
    <property type="project" value="UniProtKB-UniRule"/>
</dbReference>
<dbReference type="PANTHER" id="PTHR43418:SF7">
    <property type="entry name" value="CARBAMOYL-PHOSPHATE SYNTHASE SMALL CHAIN"/>
    <property type="match status" value="1"/>
</dbReference>
<feature type="binding site" evidence="11">
    <location>
        <position position="238"/>
    </location>
    <ligand>
        <name>L-glutamine</name>
        <dbReference type="ChEBI" id="CHEBI:58359"/>
    </ligand>
</feature>
<keyword evidence="5 11" id="KW-0547">Nucleotide-binding</keyword>
<dbReference type="RefSeq" id="WP_121922840.1">
    <property type="nucleotide sequence ID" value="NZ_REFO01000011.1"/>
</dbReference>
<dbReference type="EC" id="6.3.5.5" evidence="11"/>
<evidence type="ECO:0000256" key="6">
    <source>
        <dbReference type="ARBA" id="ARBA00022840"/>
    </source>
</evidence>
<comment type="pathway">
    <text evidence="1 11">Pyrimidine metabolism; UMP biosynthesis via de novo pathway; (S)-dihydroorotate from bicarbonate: step 1/3.</text>
</comment>
<dbReference type="InterPro" id="IPR050472">
    <property type="entry name" value="Anth_synth/Amidotransfase"/>
</dbReference>
<keyword evidence="6 11" id="KW-0067">ATP-binding</keyword>